<name>A0A9Q0X5D7_9SAUR</name>
<feature type="region of interest" description="Disordered" evidence="1">
    <location>
        <begin position="145"/>
        <end position="241"/>
    </location>
</feature>
<comment type="caution">
    <text evidence="2">The sequence shown here is derived from an EMBL/GenBank/DDBJ whole genome shotgun (WGS) entry which is preliminary data.</text>
</comment>
<organism evidence="2 3">
    <name type="scientific">Phrynocephalus forsythii</name>
    <dbReference type="NCBI Taxonomy" id="171643"/>
    <lineage>
        <taxon>Eukaryota</taxon>
        <taxon>Metazoa</taxon>
        <taxon>Chordata</taxon>
        <taxon>Craniata</taxon>
        <taxon>Vertebrata</taxon>
        <taxon>Euteleostomi</taxon>
        <taxon>Lepidosauria</taxon>
        <taxon>Squamata</taxon>
        <taxon>Bifurcata</taxon>
        <taxon>Unidentata</taxon>
        <taxon>Episquamata</taxon>
        <taxon>Toxicofera</taxon>
        <taxon>Iguania</taxon>
        <taxon>Acrodonta</taxon>
        <taxon>Agamidae</taxon>
        <taxon>Agaminae</taxon>
        <taxon>Phrynocephalus</taxon>
    </lineage>
</organism>
<evidence type="ECO:0000313" key="3">
    <source>
        <dbReference type="Proteomes" id="UP001142489"/>
    </source>
</evidence>
<gene>
    <name evidence="2" type="ORF">JRQ81_012163</name>
</gene>
<protein>
    <submittedName>
        <fullName evidence="2">Uncharacterized protein</fullName>
    </submittedName>
</protein>
<dbReference type="EMBL" id="JAPFRF010000024">
    <property type="protein sequence ID" value="KAJ7303227.1"/>
    <property type="molecule type" value="Genomic_DNA"/>
</dbReference>
<reference evidence="2" key="1">
    <citation type="journal article" date="2023" name="DNA Res.">
        <title>Chromosome-level genome assembly of Phrynocephalus forsythii using third-generation DNA sequencing and Hi-C analysis.</title>
        <authorList>
            <person name="Qi Y."/>
            <person name="Zhao W."/>
            <person name="Zhao Y."/>
            <person name="Niu C."/>
            <person name="Cao S."/>
            <person name="Zhang Y."/>
        </authorList>
    </citation>
    <scope>NUCLEOTIDE SEQUENCE</scope>
    <source>
        <tissue evidence="2">Muscle</tissue>
    </source>
</reference>
<keyword evidence="3" id="KW-1185">Reference proteome</keyword>
<proteinExistence type="predicted"/>
<feature type="compositionally biased region" description="Basic and acidic residues" evidence="1">
    <location>
        <begin position="155"/>
        <end position="166"/>
    </location>
</feature>
<evidence type="ECO:0000256" key="1">
    <source>
        <dbReference type="SAM" id="MobiDB-lite"/>
    </source>
</evidence>
<evidence type="ECO:0000313" key="2">
    <source>
        <dbReference type="EMBL" id="KAJ7303227.1"/>
    </source>
</evidence>
<dbReference type="Proteomes" id="UP001142489">
    <property type="component" value="Unassembled WGS sequence"/>
</dbReference>
<accession>A0A9Q0X5D7</accession>
<dbReference type="AlphaFoldDB" id="A0A9Q0X5D7"/>
<sequence>MGAFIKAATGLPPVQIASLNARGWAPFGWIIQENYGGATLLDGRMSLDLNSGPFPGGYNIVVVEPESPTILINPLQLLRSKQNIIRQHRSCTARGFASLTIGNNSLSNLSHIIHHGLKDEPLDTDHTTCTTPSPTLLLGHREHRHYTDAKSPPRHRADTHRTDLTRHRPNGNRPRRRQRYIRVISCSSEEDSDIDYRNHRPLPSDTEYDTDLDHSLPSSPANLPTPDSDVGDNQPPSPKEDLTLYSKIISKIAKVMDLQVQQPNTDDTTSMSGIYPIPAQEGENLFGKASIDTSHAVPH</sequence>
<feature type="compositionally biased region" description="Basic residues" evidence="1">
    <location>
        <begin position="167"/>
        <end position="180"/>
    </location>
</feature>